<gene>
    <name evidence="2" type="ORF">CIRG_06422</name>
</gene>
<keyword evidence="1" id="KW-1133">Transmembrane helix</keyword>
<feature type="transmembrane region" description="Helical" evidence="1">
    <location>
        <begin position="7"/>
        <end position="26"/>
    </location>
</feature>
<dbReference type="AlphaFoldDB" id="A0A0J6YGI9"/>
<sequence length="119" mass="13350">MDSILNISFSGFFCGFLGALTVGIHIDPSPEDIQSLHWTALWSCESAFLFWQAFLEGSLLEDPHTYRPVLPYLTQAVKQLEDWVNEAGEGLLYETSPDSRPPSQVLYYENNIVASGTFT</sequence>
<accession>A0A0J6YGI9</accession>
<keyword evidence="1" id="KW-0812">Transmembrane</keyword>
<dbReference type="Proteomes" id="UP000054565">
    <property type="component" value="Unassembled WGS sequence"/>
</dbReference>
<protein>
    <submittedName>
        <fullName evidence="2">Uncharacterized protein</fullName>
    </submittedName>
</protein>
<keyword evidence="1" id="KW-0472">Membrane</keyword>
<evidence type="ECO:0000313" key="2">
    <source>
        <dbReference type="EMBL" id="KMP06740.1"/>
    </source>
</evidence>
<evidence type="ECO:0000313" key="3">
    <source>
        <dbReference type="Proteomes" id="UP000054565"/>
    </source>
</evidence>
<proteinExistence type="predicted"/>
<evidence type="ECO:0000256" key="1">
    <source>
        <dbReference type="SAM" id="Phobius"/>
    </source>
</evidence>
<name>A0A0J6YGI9_COCIT</name>
<reference evidence="3" key="1">
    <citation type="journal article" date="2010" name="Genome Res.">
        <title>Population genomic sequencing of Coccidioides fungi reveals recent hybridization and transposon control.</title>
        <authorList>
            <person name="Neafsey D.E."/>
            <person name="Barker B.M."/>
            <person name="Sharpton T.J."/>
            <person name="Stajich J.E."/>
            <person name="Park D.J."/>
            <person name="Whiston E."/>
            <person name="Hung C.-Y."/>
            <person name="McMahan C."/>
            <person name="White J."/>
            <person name="Sykes S."/>
            <person name="Heiman D."/>
            <person name="Young S."/>
            <person name="Zeng Q."/>
            <person name="Abouelleil A."/>
            <person name="Aftuck L."/>
            <person name="Bessette D."/>
            <person name="Brown A."/>
            <person name="FitzGerald M."/>
            <person name="Lui A."/>
            <person name="Macdonald J.P."/>
            <person name="Priest M."/>
            <person name="Orbach M.J."/>
            <person name="Galgiani J.N."/>
            <person name="Kirkland T.N."/>
            <person name="Cole G.T."/>
            <person name="Birren B.W."/>
            <person name="Henn M.R."/>
            <person name="Taylor J.W."/>
            <person name="Rounsley S.D."/>
        </authorList>
    </citation>
    <scope>NUCLEOTIDE SEQUENCE [LARGE SCALE GENOMIC DNA]</scope>
    <source>
        <strain evidence="3">RMSCC 2394</strain>
    </source>
</reference>
<dbReference type="EMBL" id="DS028096">
    <property type="protein sequence ID" value="KMP06740.1"/>
    <property type="molecule type" value="Genomic_DNA"/>
</dbReference>
<organism evidence="2 3">
    <name type="scientific">Coccidioides immitis RMSCC 2394</name>
    <dbReference type="NCBI Taxonomy" id="404692"/>
    <lineage>
        <taxon>Eukaryota</taxon>
        <taxon>Fungi</taxon>
        <taxon>Dikarya</taxon>
        <taxon>Ascomycota</taxon>
        <taxon>Pezizomycotina</taxon>
        <taxon>Eurotiomycetes</taxon>
        <taxon>Eurotiomycetidae</taxon>
        <taxon>Onygenales</taxon>
        <taxon>Onygenaceae</taxon>
        <taxon>Coccidioides</taxon>
    </lineage>
</organism>